<dbReference type="OrthoDB" id="1701699at2759"/>
<dbReference type="InterPro" id="IPR004320">
    <property type="entry name" value="BPS1_pln"/>
</dbReference>
<feature type="coiled-coil region" evidence="1">
    <location>
        <begin position="250"/>
        <end position="277"/>
    </location>
</feature>
<accession>A0A2P5EB23</accession>
<organism evidence="2 3">
    <name type="scientific">Trema orientale</name>
    <name type="common">Charcoal tree</name>
    <name type="synonym">Celtis orientalis</name>
    <dbReference type="NCBI Taxonomy" id="63057"/>
    <lineage>
        <taxon>Eukaryota</taxon>
        <taxon>Viridiplantae</taxon>
        <taxon>Streptophyta</taxon>
        <taxon>Embryophyta</taxon>
        <taxon>Tracheophyta</taxon>
        <taxon>Spermatophyta</taxon>
        <taxon>Magnoliopsida</taxon>
        <taxon>eudicotyledons</taxon>
        <taxon>Gunneridae</taxon>
        <taxon>Pentapetalae</taxon>
        <taxon>rosids</taxon>
        <taxon>fabids</taxon>
        <taxon>Rosales</taxon>
        <taxon>Cannabaceae</taxon>
        <taxon>Trema</taxon>
    </lineage>
</organism>
<dbReference type="AlphaFoldDB" id="A0A2P5EB23"/>
<evidence type="ECO:0000313" key="3">
    <source>
        <dbReference type="Proteomes" id="UP000237000"/>
    </source>
</evidence>
<evidence type="ECO:0000256" key="1">
    <source>
        <dbReference type="SAM" id="Coils"/>
    </source>
</evidence>
<proteinExistence type="predicted"/>
<dbReference type="InParanoid" id="A0A2P5EB23"/>
<dbReference type="Proteomes" id="UP000237000">
    <property type="component" value="Unassembled WGS sequence"/>
</dbReference>
<dbReference type="Pfam" id="PF03087">
    <property type="entry name" value="BPS1"/>
    <property type="match status" value="1"/>
</dbReference>
<gene>
    <name evidence="2" type="ORF">TorRG33x02_214760</name>
</gene>
<comment type="caution">
    <text evidence="2">The sequence shown here is derived from an EMBL/GenBank/DDBJ whole genome shotgun (WGS) entry which is preliminary data.</text>
</comment>
<reference evidence="3" key="1">
    <citation type="submission" date="2016-06" db="EMBL/GenBank/DDBJ databases">
        <title>Parallel loss of symbiosis genes in relatives of nitrogen-fixing non-legume Parasponia.</title>
        <authorList>
            <person name="Van Velzen R."/>
            <person name="Holmer R."/>
            <person name="Bu F."/>
            <person name="Rutten L."/>
            <person name="Van Zeijl A."/>
            <person name="Liu W."/>
            <person name="Santuari L."/>
            <person name="Cao Q."/>
            <person name="Sharma T."/>
            <person name="Shen D."/>
            <person name="Roswanjaya Y."/>
            <person name="Wardhani T."/>
            <person name="Kalhor M.S."/>
            <person name="Jansen J."/>
            <person name="Van den Hoogen J."/>
            <person name="Gungor B."/>
            <person name="Hartog M."/>
            <person name="Hontelez J."/>
            <person name="Verver J."/>
            <person name="Yang W.-C."/>
            <person name="Schijlen E."/>
            <person name="Repin R."/>
            <person name="Schilthuizen M."/>
            <person name="Schranz E."/>
            <person name="Heidstra R."/>
            <person name="Miyata K."/>
            <person name="Fedorova E."/>
            <person name="Kohlen W."/>
            <person name="Bisseling T."/>
            <person name="Smit S."/>
            <person name="Geurts R."/>
        </authorList>
    </citation>
    <scope>NUCLEOTIDE SEQUENCE [LARGE SCALE GENOMIC DNA]</scope>
    <source>
        <strain evidence="3">cv. RG33-2</strain>
    </source>
</reference>
<dbReference type="GO" id="GO:0048367">
    <property type="term" value="P:shoot system development"/>
    <property type="evidence" value="ECO:0007669"/>
    <property type="project" value="InterPro"/>
</dbReference>
<dbReference type="GO" id="GO:0048364">
    <property type="term" value="P:root development"/>
    <property type="evidence" value="ECO:0007669"/>
    <property type="project" value="InterPro"/>
</dbReference>
<dbReference type="PANTHER" id="PTHR33070:SF109">
    <property type="entry name" value="DOMAIN PROTEIN, PUTATIVE (DUF241)-RELATED"/>
    <property type="match status" value="1"/>
</dbReference>
<sequence length="291" mass="32779">MANRYHVRSISFPSRSHPSTVRVEEQLNKLKTWEAASNTSASVLKGLSGLEELYECVDDLLNMGSTQQVLSKNQHEKCLEDLLDGSLRLLDICGITRDVLLQTKEHVRALQSALRRRKGDSTMETSITGYICFRKKMKKEVKKLTTALKQVDKKFEASLPSVEKDHDRDHHLYAVMRVLTQVCAMNSSNFQSLLVFLTAPSSKPKSSRWSLVSKLVHKGTIACEEKQDCVNELDSVDAALSTLCPDAEKIQTAQKRLEALEISIDGLENALESMFRRLIKTRTSLLNIISQ</sequence>
<protein>
    <recommendedName>
        <fullName evidence="4">DUF241 domain protein</fullName>
    </recommendedName>
</protein>
<keyword evidence="3" id="KW-1185">Reference proteome</keyword>
<evidence type="ECO:0000313" key="2">
    <source>
        <dbReference type="EMBL" id="PON82700.1"/>
    </source>
</evidence>
<name>A0A2P5EB23_TREOI</name>
<keyword evidence="1" id="KW-0175">Coiled coil</keyword>
<dbReference type="EMBL" id="JXTC01000189">
    <property type="protein sequence ID" value="PON82700.1"/>
    <property type="molecule type" value="Genomic_DNA"/>
</dbReference>
<dbReference type="STRING" id="63057.A0A2P5EB23"/>
<evidence type="ECO:0008006" key="4">
    <source>
        <dbReference type="Google" id="ProtNLM"/>
    </source>
</evidence>
<dbReference type="PANTHER" id="PTHR33070">
    <property type="entry name" value="OS06G0725500 PROTEIN"/>
    <property type="match status" value="1"/>
</dbReference>